<protein>
    <submittedName>
        <fullName evidence="14">TraB/GumN family protein</fullName>
    </submittedName>
</protein>
<evidence type="ECO:0000256" key="6">
    <source>
        <dbReference type="ARBA" id="ARBA00022723"/>
    </source>
</evidence>
<evidence type="ECO:0000256" key="12">
    <source>
        <dbReference type="ARBA" id="ARBA00023180"/>
    </source>
</evidence>
<keyword evidence="15" id="KW-1185">Reference proteome</keyword>
<evidence type="ECO:0000256" key="8">
    <source>
        <dbReference type="ARBA" id="ARBA00022801"/>
    </source>
</evidence>
<keyword evidence="12" id="KW-0325">Glycoprotein</keyword>
<evidence type="ECO:0000256" key="13">
    <source>
        <dbReference type="SAM" id="SignalP"/>
    </source>
</evidence>
<evidence type="ECO:0000256" key="5">
    <source>
        <dbReference type="ARBA" id="ARBA00022692"/>
    </source>
</evidence>
<keyword evidence="5" id="KW-0812">Transmembrane</keyword>
<dbReference type="EMBL" id="JBELPZ010000024">
    <property type="protein sequence ID" value="MFL9845889.1"/>
    <property type="molecule type" value="Genomic_DNA"/>
</dbReference>
<evidence type="ECO:0000256" key="9">
    <source>
        <dbReference type="ARBA" id="ARBA00022989"/>
    </source>
</evidence>
<evidence type="ECO:0000256" key="10">
    <source>
        <dbReference type="ARBA" id="ARBA00023049"/>
    </source>
</evidence>
<dbReference type="PANTHER" id="PTHR31120:SF6">
    <property type="entry name" value="METALLOPROTEASE TIKI HOMOLOG"/>
    <property type="match status" value="1"/>
</dbReference>
<evidence type="ECO:0000256" key="3">
    <source>
        <dbReference type="ARBA" id="ARBA00004479"/>
    </source>
</evidence>
<evidence type="ECO:0000256" key="4">
    <source>
        <dbReference type="ARBA" id="ARBA00022670"/>
    </source>
</evidence>
<gene>
    <name evidence="14" type="ORF">ABS766_15820</name>
</gene>
<comment type="cofactor">
    <cofactor evidence="1">
        <name>Mn(2+)</name>
        <dbReference type="ChEBI" id="CHEBI:29035"/>
    </cofactor>
</comment>
<dbReference type="Proteomes" id="UP001629156">
    <property type="component" value="Unassembled WGS sequence"/>
</dbReference>
<evidence type="ECO:0000256" key="11">
    <source>
        <dbReference type="ARBA" id="ARBA00023136"/>
    </source>
</evidence>
<evidence type="ECO:0000256" key="2">
    <source>
        <dbReference type="ARBA" id="ARBA00001941"/>
    </source>
</evidence>
<keyword evidence="9" id="KW-1133">Transmembrane helix</keyword>
<dbReference type="PANTHER" id="PTHR31120">
    <property type="entry name" value="METALLOPROTEASE TIKI"/>
    <property type="match status" value="1"/>
</dbReference>
<reference evidence="14 15" key="1">
    <citation type="submission" date="2024-06" db="EMBL/GenBank/DDBJ databases">
        <authorList>
            <person name="Kaempfer P."/>
            <person name="Viver T."/>
        </authorList>
    </citation>
    <scope>NUCLEOTIDE SEQUENCE [LARGE SCALE GENOMIC DNA]</scope>
    <source>
        <strain evidence="14 15">ST-119</strain>
    </source>
</reference>
<accession>A0ABW8YZY1</accession>
<evidence type="ECO:0000256" key="7">
    <source>
        <dbReference type="ARBA" id="ARBA00022729"/>
    </source>
</evidence>
<comment type="caution">
    <text evidence="14">The sequence shown here is derived from an EMBL/GenBank/DDBJ whole genome shotgun (WGS) entry which is preliminary data.</text>
</comment>
<keyword evidence="11" id="KW-0472">Membrane</keyword>
<keyword evidence="6" id="KW-0479">Metal-binding</keyword>
<proteinExistence type="predicted"/>
<evidence type="ECO:0000256" key="1">
    <source>
        <dbReference type="ARBA" id="ARBA00001936"/>
    </source>
</evidence>
<keyword evidence="10" id="KW-0482">Metalloprotease</keyword>
<feature type="signal peptide" evidence="13">
    <location>
        <begin position="1"/>
        <end position="19"/>
    </location>
</feature>
<sequence length="285" mass="31864">MKRLFVFLGMLLTTFGTQAQHLEKGLLWKISGKEIKQPSYLFGTVHITCNAIIDENVVSALNATRQLYLEVDMDDPALPSKMMSGILMKDGNKISAMASAEDYALLDTFLTEKLSMPLALADRFKPALLSMMLTNVVLDCQPQSYEQELMQVAKANNEEIYGLESIADQMAVFDEIPYDKQLEELIKMAKGNLAKEKEDFIKLLEVYNSKDLNKIMKLVKEQDSEITGNEDIMLNDRNKKWVPEIIAAAKNTPTFFAVGAAHLGGENGVIVLLRKQGYTVEAVSN</sequence>
<evidence type="ECO:0000313" key="14">
    <source>
        <dbReference type="EMBL" id="MFL9845889.1"/>
    </source>
</evidence>
<comment type="subcellular location">
    <subcellularLocation>
        <location evidence="3">Membrane</location>
        <topology evidence="3">Single-pass type I membrane protein</topology>
    </subcellularLocation>
</comment>
<dbReference type="CDD" id="cd14789">
    <property type="entry name" value="Tiki"/>
    <property type="match status" value="1"/>
</dbReference>
<evidence type="ECO:0000313" key="15">
    <source>
        <dbReference type="Proteomes" id="UP001629156"/>
    </source>
</evidence>
<dbReference type="InterPro" id="IPR040230">
    <property type="entry name" value="TIKI1/2-like"/>
</dbReference>
<feature type="chain" id="PRO_5046481615" evidence="13">
    <location>
        <begin position="20"/>
        <end position="285"/>
    </location>
</feature>
<dbReference type="RefSeq" id="WP_408086167.1">
    <property type="nucleotide sequence ID" value="NZ_JBELPZ010000024.1"/>
</dbReference>
<keyword evidence="8" id="KW-0378">Hydrolase</keyword>
<dbReference type="Pfam" id="PF01963">
    <property type="entry name" value="TraB_PrgY_gumN"/>
    <property type="match status" value="1"/>
</dbReference>
<dbReference type="InterPro" id="IPR002816">
    <property type="entry name" value="TraB/PrgY/GumN_fam"/>
</dbReference>
<keyword evidence="7 13" id="KW-0732">Signal</keyword>
<comment type="cofactor">
    <cofactor evidence="2">
        <name>Co(2+)</name>
        <dbReference type="ChEBI" id="CHEBI:48828"/>
    </cofactor>
</comment>
<keyword evidence="4" id="KW-0645">Protease</keyword>
<name>A0ABW8YZY1_9FLAO</name>
<organism evidence="14 15">
    <name type="scientific">Flavobacterium rhizosphaerae</name>
    <dbReference type="NCBI Taxonomy" id="3163298"/>
    <lineage>
        <taxon>Bacteria</taxon>
        <taxon>Pseudomonadati</taxon>
        <taxon>Bacteroidota</taxon>
        <taxon>Flavobacteriia</taxon>
        <taxon>Flavobacteriales</taxon>
        <taxon>Flavobacteriaceae</taxon>
        <taxon>Flavobacterium</taxon>
    </lineage>
</organism>